<dbReference type="SUPFAM" id="SSF46785">
    <property type="entry name" value="Winged helix' DNA-binding domain"/>
    <property type="match status" value="1"/>
</dbReference>
<dbReference type="Gene3D" id="1.10.10.10">
    <property type="entry name" value="Winged helix-like DNA-binding domain superfamily/Winged helix DNA-binding domain"/>
    <property type="match status" value="1"/>
</dbReference>
<reference evidence="2" key="1">
    <citation type="submission" date="2019-08" db="EMBL/GenBank/DDBJ databases">
        <authorList>
            <person name="Kucharzyk K."/>
            <person name="Murdoch R.W."/>
            <person name="Higgins S."/>
            <person name="Loffler F."/>
        </authorList>
    </citation>
    <scope>NUCLEOTIDE SEQUENCE</scope>
</reference>
<sequence length="184" mass="21611">MNIHFAILGLLRAKSMSGYDLKKAMQDSPHQLWSGNNNQIYTALLALCREGALSCEVIHQESGPSKKIYHLTEEGLRQLQTGLQPEEIPLPEYRNRFLLLWSQIDLLPKDEGITLLKRYHSQLIEQWLFEKERIKRKSANPDLSHVDFIQQRLDEHILSFYQNELHWLDQAMEQYIALQNEKEA</sequence>
<dbReference type="InterPro" id="IPR036390">
    <property type="entry name" value="WH_DNA-bd_sf"/>
</dbReference>
<dbReference type="PANTHER" id="PTHR43252:SF6">
    <property type="entry name" value="NEGATIVE TRANSCRIPTION REGULATOR PADR"/>
    <property type="match status" value="1"/>
</dbReference>
<feature type="domain" description="Transcription regulator PadR N-terminal" evidence="1">
    <location>
        <begin position="7"/>
        <end position="80"/>
    </location>
</feature>
<proteinExistence type="predicted"/>
<comment type="caution">
    <text evidence="2">The sequence shown here is derived from an EMBL/GenBank/DDBJ whole genome shotgun (WGS) entry which is preliminary data.</text>
</comment>
<dbReference type="EMBL" id="VSSQ01012876">
    <property type="protein sequence ID" value="MPM50232.1"/>
    <property type="molecule type" value="Genomic_DNA"/>
</dbReference>
<dbReference type="PANTHER" id="PTHR43252">
    <property type="entry name" value="TRANSCRIPTIONAL REGULATOR YQJI"/>
    <property type="match status" value="1"/>
</dbReference>
<dbReference type="InterPro" id="IPR005149">
    <property type="entry name" value="Tscrpt_reg_PadR_N"/>
</dbReference>
<dbReference type="AlphaFoldDB" id="A0A645AAL9"/>
<accession>A0A645AAL9</accession>
<organism evidence="2">
    <name type="scientific">bioreactor metagenome</name>
    <dbReference type="NCBI Taxonomy" id="1076179"/>
    <lineage>
        <taxon>unclassified sequences</taxon>
        <taxon>metagenomes</taxon>
        <taxon>ecological metagenomes</taxon>
    </lineage>
</organism>
<gene>
    <name evidence="2" type="ORF">SDC9_96968</name>
</gene>
<dbReference type="InterPro" id="IPR036388">
    <property type="entry name" value="WH-like_DNA-bd_sf"/>
</dbReference>
<dbReference type="Pfam" id="PF03551">
    <property type="entry name" value="PadR"/>
    <property type="match status" value="1"/>
</dbReference>
<name>A0A645AAL9_9ZZZZ</name>
<evidence type="ECO:0000259" key="1">
    <source>
        <dbReference type="Pfam" id="PF03551"/>
    </source>
</evidence>
<evidence type="ECO:0000313" key="2">
    <source>
        <dbReference type="EMBL" id="MPM50232.1"/>
    </source>
</evidence>
<protein>
    <recommendedName>
        <fullName evidence="1">Transcription regulator PadR N-terminal domain-containing protein</fullName>
    </recommendedName>
</protein>